<evidence type="ECO:0000313" key="2">
    <source>
        <dbReference type="EMBL" id="MBD3943468.1"/>
    </source>
</evidence>
<gene>
    <name evidence="2" type="ORF">IF188_17385</name>
</gene>
<keyword evidence="3" id="KW-1185">Reference proteome</keyword>
<proteinExistence type="predicted"/>
<dbReference type="Pfam" id="PF00903">
    <property type="entry name" value="Glyoxalase"/>
    <property type="match status" value="1"/>
</dbReference>
<dbReference type="InterPro" id="IPR029068">
    <property type="entry name" value="Glyas_Bleomycin-R_OHBP_Dase"/>
</dbReference>
<name>A0ABR8NTT8_9MICO</name>
<dbReference type="SUPFAM" id="SSF54593">
    <property type="entry name" value="Glyoxalase/Bleomycin resistance protein/Dihydroxybiphenyl dioxygenase"/>
    <property type="match status" value="1"/>
</dbReference>
<reference evidence="2 3" key="1">
    <citation type="submission" date="2020-09" db="EMBL/GenBank/DDBJ databases">
        <title>Isolation and identification of active actinomycetes.</title>
        <authorList>
            <person name="Li X."/>
        </authorList>
    </citation>
    <scope>NUCLEOTIDE SEQUENCE [LARGE SCALE GENOMIC DNA]</scope>
    <source>
        <strain evidence="2 3">NEAU-LLC</strain>
    </source>
</reference>
<dbReference type="Gene3D" id="3.10.180.10">
    <property type="entry name" value="2,3-Dihydroxybiphenyl 1,2-Dioxygenase, domain 1"/>
    <property type="match status" value="1"/>
</dbReference>
<dbReference type="PROSITE" id="PS51819">
    <property type="entry name" value="VOC"/>
    <property type="match status" value="1"/>
</dbReference>
<dbReference type="CDD" id="cd06587">
    <property type="entry name" value="VOC"/>
    <property type="match status" value="1"/>
</dbReference>
<dbReference type="Proteomes" id="UP000598426">
    <property type="component" value="Unassembled WGS sequence"/>
</dbReference>
<dbReference type="InterPro" id="IPR037523">
    <property type="entry name" value="VOC_core"/>
</dbReference>
<dbReference type="InterPro" id="IPR004360">
    <property type="entry name" value="Glyas_Fos-R_dOase_dom"/>
</dbReference>
<evidence type="ECO:0000259" key="1">
    <source>
        <dbReference type="PROSITE" id="PS51819"/>
    </source>
</evidence>
<dbReference type="EMBL" id="JACXZS010000013">
    <property type="protein sequence ID" value="MBD3943468.1"/>
    <property type="molecule type" value="Genomic_DNA"/>
</dbReference>
<sequence length="132" mass="14289">MLNGFATQNVYSADLDAAAAWYADVLGIEPYFRRPGYVEFRVGPYEHEFGIIDAAWRPDTAPAAPGGPILYWQVDDVAAVNAALLERGATEFQPVTVRGEGFVTASVVDPFGNLLGVMENVHFAGVRERLGA</sequence>
<protein>
    <submittedName>
        <fullName evidence="2">VOC family protein</fullName>
    </submittedName>
</protein>
<comment type="caution">
    <text evidence="2">The sequence shown here is derived from an EMBL/GenBank/DDBJ whole genome shotgun (WGS) entry which is preliminary data.</text>
</comment>
<dbReference type="RefSeq" id="WP_191173066.1">
    <property type="nucleotide sequence ID" value="NZ_JACXZS010000013.1"/>
</dbReference>
<organism evidence="2 3">
    <name type="scientific">Microbacterium helvum</name>
    <dbReference type="NCBI Taxonomy" id="2773713"/>
    <lineage>
        <taxon>Bacteria</taxon>
        <taxon>Bacillati</taxon>
        <taxon>Actinomycetota</taxon>
        <taxon>Actinomycetes</taxon>
        <taxon>Micrococcales</taxon>
        <taxon>Microbacteriaceae</taxon>
        <taxon>Microbacterium</taxon>
    </lineage>
</organism>
<feature type="domain" description="VOC" evidence="1">
    <location>
        <begin position="4"/>
        <end position="120"/>
    </location>
</feature>
<evidence type="ECO:0000313" key="3">
    <source>
        <dbReference type="Proteomes" id="UP000598426"/>
    </source>
</evidence>
<accession>A0ABR8NTT8</accession>